<evidence type="ECO:0000256" key="1">
    <source>
        <dbReference type="ARBA" id="ARBA00000085"/>
    </source>
</evidence>
<comment type="catalytic activity">
    <reaction evidence="1">
        <text>ATP + protein L-histidine = ADP + protein N-phospho-L-histidine.</text>
        <dbReference type="EC" id="2.7.13.3"/>
    </reaction>
</comment>
<dbReference type="CDD" id="cd17546">
    <property type="entry name" value="REC_hyHK_CKI1_RcsC-like"/>
    <property type="match status" value="1"/>
</dbReference>
<dbReference type="CDD" id="cd00130">
    <property type="entry name" value="PAS"/>
    <property type="match status" value="1"/>
</dbReference>
<feature type="domain" description="Response regulatory" evidence="12">
    <location>
        <begin position="837"/>
        <end position="953"/>
    </location>
</feature>
<evidence type="ECO:0000256" key="8">
    <source>
        <dbReference type="ARBA" id="ARBA00023136"/>
    </source>
</evidence>
<dbReference type="PROSITE" id="PS50110">
    <property type="entry name" value="RESPONSE_REGULATORY"/>
    <property type="match status" value="1"/>
</dbReference>
<dbReference type="SMART" id="SM00387">
    <property type="entry name" value="HATPase_c"/>
    <property type="match status" value="1"/>
</dbReference>
<dbReference type="InterPro" id="IPR013656">
    <property type="entry name" value="PAS_4"/>
</dbReference>
<feature type="domain" description="HAMP" evidence="15">
    <location>
        <begin position="335"/>
        <end position="389"/>
    </location>
</feature>
<dbReference type="PROSITE" id="PS50885">
    <property type="entry name" value="HAMP"/>
    <property type="match status" value="1"/>
</dbReference>
<dbReference type="PROSITE" id="PS50113">
    <property type="entry name" value="PAC"/>
    <property type="match status" value="1"/>
</dbReference>
<keyword evidence="5 10" id="KW-0812">Transmembrane</keyword>
<evidence type="ECO:0000256" key="3">
    <source>
        <dbReference type="ARBA" id="ARBA00012438"/>
    </source>
</evidence>
<protein>
    <recommendedName>
        <fullName evidence="3">histidine kinase</fullName>
        <ecNumber evidence="3">2.7.13.3</ecNumber>
    </recommendedName>
</protein>
<sequence length="958" mass="103494">MNGIRERVIAYFGVLSFLGCAALLLVLIYGAPWLGIEGIHGLKEAEIVRALENAADQKKQSILTWLASRRTELAVLADSSDFVGATAALVDQQAASSAPPQDQVQFLSQHLITLKHTGSDAYDSVALIAPGGKVIAASEPDQVGSNYRYREFLNAAFTVGATEQIGTAWRDGHPVILISRQVAIRDRAGRETGEVPAVLVSVTRPQQGLESLALLPGIADAEGNQMILVGAQGELLASIPERKPEQAAQDPLLATLARQAMTMTESARLETLEDGRRILAAYRYVPLGVAQGWGIAVAMDQEKAFTPLVSTKARAVLFGMTMIALALVLVGWGGGRVAGPIRELRNTVLALERGNLSARTEAKYGAPQEIADLAAAFNSMATRIEDSHQDLERKVADRTKELRLEKENARRYLDLAGAMLMLLGSDGCIRMINRAGAQLLGMSEGEPLGLNWFDNFVPHERKHEVREVFDALMRGEQQLLEFYENHILTRDKGERLISWHNILMRDEDGTIQGVLCSGEDVTQKRQADLERGELERQLLHTQKLESLGVLAGGIAHDFNNLLMAIGGNVELVRHVIEPDSPAIKYLENAHQATKRAGDLTRQMLAYSGKGGYSVKLVDLNRLVGENVDLMKASMRKGATFAVQLQPELPLLEADPGQMQQIIVNLVTNAIEAAGEGGTITVATSVAEFGATQLAKSRLEQKPQPGTFLTIQVVDDGCGMDRATCERMFDPFFSTKFTGRGLGLSAVQGIVRGHKGAILVESAPKAGTRVQVLFPASAPKSGLQPADQVVHAVQDRPAARETALERALAKQESAKEVVAAGGAASAEGEEPEGAAREMVLIVDDEEMVRLVCRAMLRGLGYRTMVASDGPEAVALFREHADEIGVVIMDLSMPQMDGMTAAEHLRGIRPDVRIVLSSGFSAAEEARRLSGHHGAQFIQKPYDLVSLKQVLGQADPDPSP</sequence>
<evidence type="ECO:0000256" key="6">
    <source>
        <dbReference type="ARBA" id="ARBA00022777"/>
    </source>
</evidence>
<evidence type="ECO:0000256" key="10">
    <source>
        <dbReference type="SAM" id="Phobius"/>
    </source>
</evidence>
<dbReference type="Proteomes" id="UP000683557">
    <property type="component" value="Chromosome"/>
</dbReference>
<dbReference type="SMART" id="SM00304">
    <property type="entry name" value="HAMP"/>
    <property type="match status" value="1"/>
</dbReference>
<dbReference type="EMBL" id="CP076723">
    <property type="protein sequence ID" value="QWV93363.1"/>
    <property type="molecule type" value="Genomic_DNA"/>
</dbReference>
<feature type="domain" description="Histidine kinase" evidence="11">
    <location>
        <begin position="553"/>
        <end position="777"/>
    </location>
</feature>
<dbReference type="PANTHER" id="PTHR43065">
    <property type="entry name" value="SENSOR HISTIDINE KINASE"/>
    <property type="match status" value="1"/>
</dbReference>
<keyword evidence="17" id="KW-1185">Reference proteome</keyword>
<evidence type="ECO:0000259" key="14">
    <source>
        <dbReference type="PROSITE" id="PS50113"/>
    </source>
</evidence>
<dbReference type="Pfam" id="PF00072">
    <property type="entry name" value="Response_reg"/>
    <property type="match status" value="1"/>
</dbReference>
<dbReference type="CDD" id="cd18774">
    <property type="entry name" value="PDC2_HK_sensor"/>
    <property type="match status" value="1"/>
</dbReference>
<dbReference type="InterPro" id="IPR033479">
    <property type="entry name" value="dCache_1"/>
</dbReference>
<proteinExistence type="predicted"/>
<dbReference type="CDD" id="cd06225">
    <property type="entry name" value="HAMP"/>
    <property type="match status" value="1"/>
</dbReference>
<dbReference type="Pfam" id="PF02518">
    <property type="entry name" value="HATPase_c"/>
    <property type="match status" value="1"/>
</dbReference>
<dbReference type="InterPro" id="IPR003594">
    <property type="entry name" value="HATPase_dom"/>
</dbReference>
<evidence type="ECO:0000256" key="9">
    <source>
        <dbReference type="PROSITE-ProRule" id="PRU00169"/>
    </source>
</evidence>
<accession>A0ABX8J504</accession>
<evidence type="ECO:0000259" key="15">
    <source>
        <dbReference type="PROSITE" id="PS50885"/>
    </source>
</evidence>
<evidence type="ECO:0000256" key="2">
    <source>
        <dbReference type="ARBA" id="ARBA00004651"/>
    </source>
</evidence>
<keyword evidence="7 10" id="KW-1133">Transmembrane helix</keyword>
<evidence type="ECO:0000259" key="13">
    <source>
        <dbReference type="PROSITE" id="PS50112"/>
    </source>
</evidence>
<feature type="modified residue" description="4-aspartylphosphate" evidence="9">
    <location>
        <position position="888"/>
    </location>
</feature>
<dbReference type="PROSITE" id="PS50112">
    <property type="entry name" value="PAS"/>
    <property type="match status" value="1"/>
</dbReference>
<keyword evidence="9" id="KW-0597">Phosphoprotein</keyword>
<dbReference type="SMART" id="SM00091">
    <property type="entry name" value="PAS"/>
    <property type="match status" value="1"/>
</dbReference>
<organism evidence="16 17">
    <name type="scientific">Geomonas oryzisoli</name>
    <dbReference type="NCBI Taxonomy" id="2847992"/>
    <lineage>
        <taxon>Bacteria</taxon>
        <taxon>Pseudomonadati</taxon>
        <taxon>Thermodesulfobacteriota</taxon>
        <taxon>Desulfuromonadia</taxon>
        <taxon>Geobacterales</taxon>
        <taxon>Geobacteraceae</taxon>
        <taxon>Geomonas</taxon>
    </lineage>
</organism>
<feature type="transmembrane region" description="Helical" evidence="10">
    <location>
        <begin position="12"/>
        <end position="34"/>
    </location>
</feature>
<evidence type="ECO:0000313" key="16">
    <source>
        <dbReference type="EMBL" id="QWV93363.1"/>
    </source>
</evidence>
<comment type="subcellular location">
    <subcellularLocation>
        <location evidence="2">Cell membrane</location>
        <topology evidence="2">Multi-pass membrane protein</topology>
    </subcellularLocation>
</comment>
<dbReference type="PANTHER" id="PTHR43065:SF42">
    <property type="entry name" value="TWO-COMPONENT SENSOR PPRA"/>
    <property type="match status" value="1"/>
</dbReference>
<keyword evidence="6" id="KW-0418">Kinase</keyword>
<dbReference type="PROSITE" id="PS50109">
    <property type="entry name" value="HIS_KIN"/>
    <property type="match status" value="1"/>
</dbReference>
<dbReference type="Pfam" id="PF08448">
    <property type="entry name" value="PAS_4"/>
    <property type="match status" value="1"/>
</dbReference>
<dbReference type="InterPro" id="IPR005467">
    <property type="entry name" value="His_kinase_dom"/>
</dbReference>
<dbReference type="Pfam" id="PF00672">
    <property type="entry name" value="HAMP"/>
    <property type="match status" value="1"/>
</dbReference>
<reference evidence="16 17" key="1">
    <citation type="submission" date="2021-06" db="EMBL/GenBank/DDBJ databases">
        <title>Gemonas diversity in paddy soil.</title>
        <authorList>
            <person name="Liu G."/>
        </authorList>
    </citation>
    <scope>NUCLEOTIDE SEQUENCE [LARGE SCALE GENOMIC DNA]</scope>
    <source>
        <strain evidence="16 17">RG10</strain>
    </source>
</reference>
<dbReference type="InterPro" id="IPR003661">
    <property type="entry name" value="HisK_dim/P_dom"/>
</dbReference>
<evidence type="ECO:0000313" key="17">
    <source>
        <dbReference type="Proteomes" id="UP000683557"/>
    </source>
</evidence>
<dbReference type="InterPro" id="IPR003660">
    <property type="entry name" value="HAMP_dom"/>
</dbReference>
<dbReference type="CDD" id="cd00082">
    <property type="entry name" value="HisKA"/>
    <property type="match status" value="1"/>
</dbReference>
<evidence type="ECO:0000256" key="7">
    <source>
        <dbReference type="ARBA" id="ARBA00022989"/>
    </source>
</evidence>
<feature type="domain" description="PAC" evidence="14">
    <location>
        <begin position="481"/>
        <end position="533"/>
    </location>
</feature>
<dbReference type="PROSITE" id="PS51257">
    <property type="entry name" value="PROKAR_LIPOPROTEIN"/>
    <property type="match status" value="1"/>
</dbReference>
<dbReference type="NCBIfam" id="TIGR00229">
    <property type="entry name" value="sensory_box"/>
    <property type="match status" value="1"/>
</dbReference>
<keyword evidence="6" id="KW-0808">Transferase</keyword>
<dbReference type="Pfam" id="PF02743">
    <property type="entry name" value="dCache_1"/>
    <property type="match status" value="1"/>
</dbReference>
<name>A0ABX8J504_9BACT</name>
<gene>
    <name evidence="16" type="ORF">KP004_19695</name>
</gene>
<feature type="domain" description="PAS" evidence="13">
    <location>
        <begin position="405"/>
        <end position="476"/>
    </location>
</feature>
<evidence type="ECO:0000256" key="5">
    <source>
        <dbReference type="ARBA" id="ARBA00022692"/>
    </source>
</evidence>
<evidence type="ECO:0000259" key="11">
    <source>
        <dbReference type="PROSITE" id="PS50109"/>
    </source>
</evidence>
<dbReference type="InterPro" id="IPR001789">
    <property type="entry name" value="Sig_transdc_resp-reg_receiver"/>
</dbReference>
<dbReference type="InterPro" id="IPR000700">
    <property type="entry name" value="PAS-assoc_C"/>
</dbReference>
<keyword evidence="8 10" id="KW-0472">Membrane</keyword>
<dbReference type="SMART" id="SM00448">
    <property type="entry name" value="REC"/>
    <property type="match status" value="1"/>
</dbReference>
<dbReference type="EC" id="2.7.13.3" evidence="3"/>
<dbReference type="InterPro" id="IPR000014">
    <property type="entry name" value="PAS"/>
</dbReference>
<dbReference type="RefSeq" id="WP_216800083.1">
    <property type="nucleotide sequence ID" value="NZ_CP076723.1"/>
</dbReference>
<keyword evidence="4" id="KW-1003">Cell membrane</keyword>
<evidence type="ECO:0000256" key="4">
    <source>
        <dbReference type="ARBA" id="ARBA00022475"/>
    </source>
</evidence>
<evidence type="ECO:0000259" key="12">
    <source>
        <dbReference type="PROSITE" id="PS50110"/>
    </source>
</evidence>